<feature type="non-terminal residue" evidence="1">
    <location>
        <position position="1"/>
    </location>
</feature>
<dbReference type="Proteomes" id="UP000586031">
    <property type="component" value="Unassembled WGS sequence"/>
</dbReference>
<reference evidence="2" key="1">
    <citation type="journal article" date="2020" name="bioRxiv">
        <title>A rank-normalized archaeal taxonomy based on genome phylogeny resolves widespread incomplete and uneven classifications.</title>
        <authorList>
            <person name="Rinke C."/>
            <person name="Chuvochina M."/>
            <person name="Mussig A.J."/>
            <person name="Chaumeil P.-A."/>
            <person name="Waite D.W."/>
            <person name="Whitman W.B."/>
            <person name="Parks D.H."/>
            <person name="Hugenholtz P."/>
        </authorList>
    </citation>
    <scope>NUCLEOTIDE SEQUENCE [LARGE SCALE GENOMIC DNA]</scope>
</reference>
<gene>
    <name evidence="1" type="ORF">HA271_00780</name>
</gene>
<evidence type="ECO:0000313" key="1">
    <source>
        <dbReference type="EMBL" id="HII83385.1"/>
    </source>
</evidence>
<name>A0A7J4TG37_9EURY</name>
<dbReference type="EMBL" id="DUHE01000023">
    <property type="protein sequence ID" value="HII83385.1"/>
    <property type="molecule type" value="Genomic_DNA"/>
</dbReference>
<accession>A0A7J4TG37</accession>
<organism evidence="1 2">
    <name type="scientific">Methanobacterium subterraneum</name>
    <dbReference type="NCBI Taxonomy" id="59277"/>
    <lineage>
        <taxon>Archaea</taxon>
        <taxon>Methanobacteriati</taxon>
        <taxon>Methanobacteriota</taxon>
        <taxon>Methanomada group</taxon>
        <taxon>Methanobacteria</taxon>
        <taxon>Methanobacteriales</taxon>
        <taxon>Methanobacteriaceae</taxon>
        <taxon>Methanobacterium</taxon>
    </lineage>
</organism>
<evidence type="ECO:0000313" key="2">
    <source>
        <dbReference type="Proteomes" id="UP000586031"/>
    </source>
</evidence>
<comment type="caution">
    <text evidence="1">The sequence shown here is derived from an EMBL/GenBank/DDBJ whole genome shotgun (WGS) entry which is preliminary data.</text>
</comment>
<protein>
    <submittedName>
        <fullName evidence="1">Uncharacterized protein</fullName>
    </submittedName>
</protein>
<proteinExistence type="predicted"/>
<sequence length="57" mass="6498">AGLPDTPEMRKLMEPPEPSALLKLKGALYMAWPPHQRKLKNMLEKCLEQGLPMDLIK</sequence>
<dbReference type="AlphaFoldDB" id="A0A7J4TG37"/>